<accession>A0ABD3MH71</accession>
<evidence type="ECO:0000256" key="2">
    <source>
        <dbReference type="SAM" id="Phobius"/>
    </source>
</evidence>
<comment type="caution">
    <text evidence="3">The sequence shown here is derived from an EMBL/GenBank/DDBJ whole genome shotgun (WGS) entry which is preliminary data.</text>
</comment>
<dbReference type="Proteomes" id="UP001530293">
    <property type="component" value="Unassembled WGS sequence"/>
</dbReference>
<keyword evidence="2" id="KW-0472">Membrane</keyword>
<reference evidence="3 4" key="1">
    <citation type="submission" date="2024-10" db="EMBL/GenBank/DDBJ databases">
        <title>Updated reference genomes for cyclostephanoid diatoms.</title>
        <authorList>
            <person name="Roberts W.R."/>
            <person name="Alverson A.J."/>
        </authorList>
    </citation>
    <scope>NUCLEOTIDE SEQUENCE [LARGE SCALE GENOMIC DNA]</scope>
    <source>
        <strain evidence="3 4">AJA232-27</strain>
    </source>
</reference>
<sequence>MKIFGADRSHTTKMNAPSDIAIAPYPARHCRWRLHTLIVASLAIIFLTLIASAPVAASASNSNSDPLNKKCITISDDYDLRQAARDNNVFLIVHEPTNKEVREHICKKLEATPDKRIADAMEKGKGAIFAYMELIAPFEDASGVWHEGNRNFAKNSLDLKSFPSFLFVSKGMNGASKYSSHVTLYKGAPDSMELTSDVEKFIEKNVGYKIGNDVYNIIFFDTIVARFVSYGNATGLNRYKQRFLALIVRTSTLFSFKEPFTTLGKLYNRALTMSLVYGMEYSEKQVKMLEKKLNSNRGKLSEEMSHEIRQKLAILKSFTAPKELSPNDERQIYFHAMLHIGLIVATFLLFVTPRDDSDGDDTDDGGEKAINDVPIIAKPVD</sequence>
<organism evidence="3 4">
    <name type="scientific">Discostella pseudostelligera</name>
    <dbReference type="NCBI Taxonomy" id="259834"/>
    <lineage>
        <taxon>Eukaryota</taxon>
        <taxon>Sar</taxon>
        <taxon>Stramenopiles</taxon>
        <taxon>Ochrophyta</taxon>
        <taxon>Bacillariophyta</taxon>
        <taxon>Coscinodiscophyceae</taxon>
        <taxon>Thalassiosirophycidae</taxon>
        <taxon>Stephanodiscales</taxon>
        <taxon>Stephanodiscaceae</taxon>
        <taxon>Discostella</taxon>
    </lineage>
</organism>
<name>A0ABD3MH71_9STRA</name>
<feature type="transmembrane region" description="Helical" evidence="2">
    <location>
        <begin position="332"/>
        <end position="351"/>
    </location>
</feature>
<feature type="transmembrane region" description="Helical" evidence="2">
    <location>
        <begin position="37"/>
        <end position="57"/>
    </location>
</feature>
<protein>
    <submittedName>
        <fullName evidence="3">Uncharacterized protein</fullName>
    </submittedName>
</protein>
<keyword evidence="2" id="KW-1133">Transmembrane helix</keyword>
<feature type="region of interest" description="Disordered" evidence="1">
    <location>
        <begin position="358"/>
        <end position="381"/>
    </location>
</feature>
<dbReference type="AlphaFoldDB" id="A0ABD3MH71"/>
<gene>
    <name evidence="3" type="ORF">ACHAWU_001074</name>
</gene>
<dbReference type="EMBL" id="JALLBG020000130">
    <property type="protein sequence ID" value="KAL3762927.1"/>
    <property type="molecule type" value="Genomic_DNA"/>
</dbReference>
<evidence type="ECO:0000313" key="3">
    <source>
        <dbReference type="EMBL" id="KAL3762927.1"/>
    </source>
</evidence>
<keyword evidence="2" id="KW-0812">Transmembrane</keyword>
<proteinExistence type="predicted"/>
<evidence type="ECO:0000256" key="1">
    <source>
        <dbReference type="SAM" id="MobiDB-lite"/>
    </source>
</evidence>
<keyword evidence="4" id="KW-1185">Reference proteome</keyword>
<evidence type="ECO:0000313" key="4">
    <source>
        <dbReference type="Proteomes" id="UP001530293"/>
    </source>
</evidence>